<accession>A0AC35TL16</accession>
<sequence length="616" mass="68665">MLDYKGMFLSVLTNPSNYDRVCQVYESALQRLLRCPKEEVEAPTGIIALLRYVCDVRHDVIKEFGECMSNVEKIFLPKCQKGCTHPEILTSSGKDNLNMSCVLVHCSTICLDRQISECGDDIRLENIYSLLSGATMLLGVESSLRNNVPTEEMMFAYNNIPRKCKKMMDDSERMLDLAANNVIFEVLADKKIAVISHCDEGQAQGPAVYGNEAENLIVSEKIALAKNVNEDDEPFIVFNLDTVVKKYFEFKALLPRVHPFYAVKCNNDPVLMKVLSLLGTGFDCASKAEIDEVVLPQLANPDDIIYANPCKTKSFITHAFKRGVNRMTFDHEEELIKIAGVHDNPEMILRIAVSDKTAQCPLNLKFGCDPETQAPQLIEKAWKMGLRLVGISFHVGSGCNDPTAYKIAIAFAKDLFEYGNAIGHQMKILDLGGGFPGDFRSKTSFATIAAVIQPALDLYFPEEMGVRIIAEPGRYFAAAPATVTANVIAVNKVAASRITQHEEDSTVDGYMYFLNDGLYGSFNSILFDHQSSFGVPLFKESDEIKHPTTIWGPTCDSLDQIEKVTYMPKLDEGDWIHYANMGAYTSAAASTFNGFQKPLTYYIISSGTWKMLNRHY</sequence>
<dbReference type="WBParaSite" id="RSKR_0000172100.1">
    <property type="protein sequence ID" value="RSKR_0000172100.1"/>
    <property type="gene ID" value="RSKR_0000172100"/>
</dbReference>
<protein>
    <submittedName>
        <fullName evidence="2">Ornithine decarboxylase</fullName>
    </submittedName>
</protein>
<evidence type="ECO:0000313" key="1">
    <source>
        <dbReference type="Proteomes" id="UP000095286"/>
    </source>
</evidence>
<name>A0AC35TL16_9BILA</name>
<proteinExistence type="predicted"/>
<organism evidence="1 2">
    <name type="scientific">Rhabditophanes sp. KR3021</name>
    <dbReference type="NCBI Taxonomy" id="114890"/>
    <lineage>
        <taxon>Eukaryota</taxon>
        <taxon>Metazoa</taxon>
        <taxon>Ecdysozoa</taxon>
        <taxon>Nematoda</taxon>
        <taxon>Chromadorea</taxon>
        <taxon>Rhabditida</taxon>
        <taxon>Tylenchina</taxon>
        <taxon>Panagrolaimomorpha</taxon>
        <taxon>Strongyloidoidea</taxon>
        <taxon>Alloionematidae</taxon>
        <taxon>Rhabditophanes</taxon>
    </lineage>
</organism>
<reference evidence="2" key="1">
    <citation type="submission" date="2016-11" db="UniProtKB">
        <authorList>
            <consortium name="WormBaseParasite"/>
        </authorList>
    </citation>
    <scope>IDENTIFICATION</scope>
    <source>
        <strain evidence="2">KR3021</strain>
    </source>
</reference>
<evidence type="ECO:0000313" key="2">
    <source>
        <dbReference type="WBParaSite" id="RSKR_0000172100.1"/>
    </source>
</evidence>
<dbReference type="Proteomes" id="UP000095286">
    <property type="component" value="Unplaced"/>
</dbReference>